<evidence type="ECO:0000313" key="1">
    <source>
        <dbReference type="EMBL" id="CAI9283148.1"/>
    </source>
</evidence>
<dbReference type="AlphaFoldDB" id="A0AA35YZI9"/>
<dbReference type="Proteomes" id="UP001177003">
    <property type="component" value="Chromosome 4"/>
</dbReference>
<dbReference type="EMBL" id="OX465080">
    <property type="protein sequence ID" value="CAI9283148.1"/>
    <property type="molecule type" value="Genomic_DNA"/>
</dbReference>
<accession>A0AA35YZI9</accession>
<organism evidence="1 2">
    <name type="scientific">Lactuca saligna</name>
    <name type="common">Willowleaf lettuce</name>
    <dbReference type="NCBI Taxonomy" id="75948"/>
    <lineage>
        <taxon>Eukaryota</taxon>
        <taxon>Viridiplantae</taxon>
        <taxon>Streptophyta</taxon>
        <taxon>Embryophyta</taxon>
        <taxon>Tracheophyta</taxon>
        <taxon>Spermatophyta</taxon>
        <taxon>Magnoliopsida</taxon>
        <taxon>eudicotyledons</taxon>
        <taxon>Gunneridae</taxon>
        <taxon>Pentapetalae</taxon>
        <taxon>asterids</taxon>
        <taxon>campanulids</taxon>
        <taxon>Asterales</taxon>
        <taxon>Asteraceae</taxon>
        <taxon>Cichorioideae</taxon>
        <taxon>Cichorieae</taxon>
        <taxon>Lactucinae</taxon>
        <taxon>Lactuca</taxon>
    </lineage>
</organism>
<keyword evidence="2" id="KW-1185">Reference proteome</keyword>
<proteinExistence type="predicted"/>
<reference evidence="1" key="1">
    <citation type="submission" date="2023-04" db="EMBL/GenBank/DDBJ databases">
        <authorList>
            <person name="Vijverberg K."/>
            <person name="Xiong W."/>
            <person name="Schranz E."/>
        </authorList>
    </citation>
    <scope>NUCLEOTIDE SEQUENCE</scope>
</reference>
<protein>
    <submittedName>
        <fullName evidence="1">Uncharacterized protein</fullName>
    </submittedName>
</protein>
<sequence>MAYLDAPPLSSPVSPSANVADVARVVKRRHLLCIHRGEIGRPTTLRSCGGSGLDCYLSSPCLCSNASFRDDEAAPIVANANLGTVITGCCTTIAATYLT</sequence>
<name>A0AA35YZI9_LACSI</name>
<gene>
    <name evidence="1" type="ORF">LSALG_LOCUS22757</name>
</gene>
<evidence type="ECO:0000313" key="2">
    <source>
        <dbReference type="Proteomes" id="UP001177003"/>
    </source>
</evidence>